<dbReference type="InterPro" id="IPR000835">
    <property type="entry name" value="HTH_MarR-typ"/>
</dbReference>
<dbReference type="GO" id="GO:0003677">
    <property type="term" value="F:DNA binding"/>
    <property type="evidence" value="ECO:0007669"/>
    <property type="project" value="UniProtKB-KW"/>
</dbReference>
<gene>
    <name evidence="4" type="ORF">BAY60_04360</name>
</gene>
<dbReference type="RefSeq" id="WP_112279633.1">
    <property type="nucleotide sequence ID" value="NZ_MASW01000001.1"/>
</dbReference>
<organism evidence="4 5">
    <name type="scientific">Prauserella muralis</name>
    <dbReference type="NCBI Taxonomy" id="588067"/>
    <lineage>
        <taxon>Bacteria</taxon>
        <taxon>Bacillati</taxon>
        <taxon>Actinomycetota</taxon>
        <taxon>Actinomycetes</taxon>
        <taxon>Pseudonocardiales</taxon>
        <taxon>Pseudonocardiaceae</taxon>
        <taxon>Prauserella</taxon>
    </lineage>
</organism>
<dbReference type="InterPro" id="IPR023187">
    <property type="entry name" value="Tscrpt_reg_MarR-type_CS"/>
</dbReference>
<dbReference type="InterPro" id="IPR039422">
    <property type="entry name" value="MarR/SlyA-like"/>
</dbReference>
<evidence type="ECO:0000256" key="1">
    <source>
        <dbReference type="ARBA" id="ARBA00023015"/>
    </source>
</evidence>
<dbReference type="Proteomes" id="UP000249915">
    <property type="component" value="Unassembled WGS sequence"/>
</dbReference>
<name>A0A2V4B8W6_9PSEU</name>
<accession>A0A2V4B8W6</accession>
<proteinExistence type="predicted"/>
<dbReference type="EMBL" id="MASW01000001">
    <property type="protein sequence ID" value="PXY31606.1"/>
    <property type="molecule type" value="Genomic_DNA"/>
</dbReference>
<reference evidence="4 5" key="1">
    <citation type="submission" date="2016-07" db="EMBL/GenBank/DDBJ databases">
        <title>Draft genome sequence of Prauserella muralis DSM 45305, isolated from a mould-covered wall in an indoor environment.</title>
        <authorList>
            <person name="Ruckert C."/>
            <person name="Albersmeier A."/>
            <person name="Jiang C.-L."/>
            <person name="Jiang Y."/>
            <person name="Kalinowski J."/>
            <person name="Schneider O."/>
            <person name="Winkler A."/>
            <person name="Zotchev S.B."/>
        </authorList>
    </citation>
    <scope>NUCLEOTIDE SEQUENCE [LARGE SCALE GENOMIC DNA]</scope>
    <source>
        <strain evidence="4 5">DSM 45305</strain>
    </source>
</reference>
<keyword evidence="3" id="KW-0804">Transcription</keyword>
<dbReference type="GO" id="GO:0003700">
    <property type="term" value="F:DNA-binding transcription factor activity"/>
    <property type="evidence" value="ECO:0007669"/>
    <property type="project" value="InterPro"/>
</dbReference>
<dbReference type="PANTHER" id="PTHR33164">
    <property type="entry name" value="TRANSCRIPTIONAL REGULATOR, MARR FAMILY"/>
    <property type="match status" value="1"/>
</dbReference>
<keyword evidence="5" id="KW-1185">Reference proteome</keyword>
<dbReference type="InterPro" id="IPR036388">
    <property type="entry name" value="WH-like_DNA-bd_sf"/>
</dbReference>
<dbReference type="PROSITE" id="PS01117">
    <property type="entry name" value="HTH_MARR_1"/>
    <property type="match status" value="1"/>
</dbReference>
<dbReference type="OrthoDB" id="3177763at2"/>
<dbReference type="SMART" id="SM00347">
    <property type="entry name" value="HTH_MARR"/>
    <property type="match status" value="1"/>
</dbReference>
<evidence type="ECO:0000313" key="5">
    <source>
        <dbReference type="Proteomes" id="UP000249915"/>
    </source>
</evidence>
<dbReference type="GO" id="GO:0006950">
    <property type="term" value="P:response to stress"/>
    <property type="evidence" value="ECO:0007669"/>
    <property type="project" value="TreeGrafter"/>
</dbReference>
<dbReference type="Gene3D" id="1.10.10.10">
    <property type="entry name" value="Winged helix-like DNA-binding domain superfamily/Winged helix DNA-binding domain"/>
    <property type="match status" value="1"/>
</dbReference>
<sequence>MTDVPAVRTAYLVKRLELAVRAHLDAVVRPHGLTTAQYTALTALRVAPEQSSAQLARRSFVSAQTMQELVAGLERRGLVTRSPAPANRRVLRVRLTERGEDVLAELDRGMDELEREMLADLDAAQVQALRDALRLCTRRLTAARSGER</sequence>
<dbReference type="AlphaFoldDB" id="A0A2V4B8W6"/>
<dbReference type="InterPro" id="IPR036390">
    <property type="entry name" value="WH_DNA-bd_sf"/>
</dbReference>
<dbReference type="Pfam" id="PF12802">
    <property type="entry name" value="MarR_2"/>
    <property type="match status" value="1"/>
</dbReference>
<evidence type="ECO:0000256" key="2">
    <source>
        <dbReference type="ARBA" id="ARBA00023125"/>
    </source>
</evidence>
<keyword evidence="2" id="KW-0238">DNA-binding</keyword>
<evidence type="ECO:0000256" key="3">
    <source>
        <dbReference type="ARBA" id="ARBA00023163"/>
    </source>
</evidence>
<keyword evidence="1" id="KW-0805">Transcription regulation</keyword>
<comment type="caution">
    <text evidence="4">The sequence shown here is derived from an EMBL/GenBank/DDBJ whole genome shotgun (WGS) entry which is preliminary data.</text>
</comment>
<dbReference type="PANTHER" id="PTHR33164:SF43">
    <property type="entry name" value="HTH-TYPE TRANSCRIPTIONAL REPRESSOR YETL"/>
    <property type="match status" value="1"/>
</dbReference>
<dbReference type="PROSITE" id="PS50995">
    <property type="entry name" value="HTH_MARR_2"/>
    <property type="match status" value="1"/>
</dbReference>
<dbReference type="SUPFAM" id="SSF46785">
    <property type="entry name" value="Winged helix' DNA-binding domain"/>
    <property type="match status" value="1"/>
</dbReference>
<evidence type="ECO:0000313" key="4">
    <source>
        <dbReference type="EMBL" id="PXY31606.1"/>
    </source>
</evidence>
<protein>
    <submittedName>
        <fullName evidence="4">MarR family transcriptional regulator</fullName>
    </submittedName>
</protein>